<evidence type="ECO:0000256" key="2">
    <source>
        <dbReference type="ARBA" id="ARBA00022643"/>
    </source>
</evidence>
<dbReference type="Proteomes" id="UP001344888">
    <property type="component" value="Unassembled WGS sequence"/>
</dbReference>
<comment type="caution">
    <text evidence="4">The sequence shown here is derived from an EMBL/GenBank/DDBJ whole genome shotgun (WGS) entry which is preliminary data.</text>
</comment>
<dbReference type="GO" id="GO:0016491">
    <property type="term" value="F:oxidoreductase activity"/>
    <property type="evidence" value="ECO:0007669"/>
    <property type="project" value="InterPro"/>
</dbReference>
<dbReference type="PANTHER" id="PTHR43278:SF4">
    <property type="entry name" value="NAD(P)H-DEPENDENT FMN-CONTAINING OXIDOREDUCTASE YWQN-RELATED"/>
    <property type="match status" value="1"/>
</dbReference>
<protein>
    <submittedName>
        <fullName evidence="4">Flavodoxin family protein</fullName>
    </submittedName>
</protein>
<dbReference type="Pfam" id="PF03358">
    <property type="entry name" value="FMN_red"/>
    <property type="match status" value="1"/>
</dbReference>
<dbReference type="PANTHER" id="PTHR43278">
    <property type="entry name" value="NAD(P)H-DEPENDENT FMN-CONTAINING OXIDOREDUCTASE YWQN-RELATED"/>
    <property type="match status" value="1"/>
</dbReference>
<dbReference type="InterPro" id="IPR051796">
    <property type="entry name" value="ISF_SsuE-like"/>
</dbReference>
<dbReference type="RefSeq" id="WP_326124329.1">
    <property type="nucleotide sequence ID" value="NZ_JARSFG010000020.1"/>
</dbReference>
<keyword evidence="1" id="KW-0285">Flavoprotein</keyword>
<evidence type="ECO:0000259" key="3">
    <source>
        <dbReference type="Pfam" id="PF03358"/>
    </source>
</evidence>
<keyword evidence="5" id="KW-1185">Reference proteome</keyword>
<keyword evidence="2" id="KW-0288">FMN</keyword>
<dbReference type="SUPFAM" id="SSF52218">
    <property type="entry name" value="Flavoproteins"/>
    <property type="match status" value="1"/>
</dbReference>
<dbReference type="Gene3D" id="3.40.50.360">
    <property type="match status" value="1"/>
</dbReference>
<accession>A0AAW9NVC1</accession>
<feature type="domain" description="NADPH-dependent FMN reductase-like" evidence="3">
    <location>
        <begin position="1"/>
        <end position="123"/>
    </location>
</feature>
<gene>
    <name evidence="4" type="ORF">P9B03_15100</name>
</gene>
<reference evidence="4 5" key="1">
    <citation type="submission" date="2023-03" db="EMBL/GenBank/DDBJ databases">
        <title>Bacillus Genome Sequencing.</title>
        <authorList>
            <person name="Dunlap C."/>
        </authorList>
    </citation>
    <scope>NUCLEOTIDE SEQUENCE [LARGE SCALE GENOMIC DNA]</scope>
    <source>
        <strain evidence="4 5">B-59205</strain>
    </source>
</reference>
<proteinExistence type="predicted"/>
<dbReference type="InterPro" id="IPR005025">
    <property type="entry name" value="FMN_Rdtase-like_dom"/>
</dbReference>
<organism evidence="4 5">
    <name type="scientific">Metasolibacillus meyeri</name>
    <dbReference type="NCBI Taxonomy" id="1071052"/>
    <lineage>
        <taxon>Bacteria</taxon>
        <taxon>Bacillati</taxon>
        <taxon>Bacillota</taxon>
        <taxon>Bacilli</taxon>
        <taxon>Bacillales</taxon>
        <taxon>Caryophanaceae</taxon>
        <taxon>Metasolibacillus</taxon>
    </lineage>
</organism>
<sequence length="182" mass="20683">MKILLLTGSTRNDGNSEQLAHAALQGLSYETIQLKDLDIKAIEDLRHTDEGFHPVDDDYTKVLEAILRSDLLVLATPIYWYSMSGTMKNVIDRFSHAIRDTRYPNVTEHLKTMKAVVIAVGGDQPRIKGLPLIQQCQYTFDFLKIEFYSYIIGEARKPGTIHNDKLALQQAAYLNEQLRTLS</sequence>
<dbReference type="EMBL" id="JARSFG010000020">
    <property type="protein sequence ID" value="MEC1179825.1"/>
    <property type="molecule type" value="Genomic_DNA"/>
</dbReference>
<evidence type="ECO:0000313" key="5">
    <source>
        <dbReference type="Proteomes" id="UP001344888"/>
    </source>
</evidence>
<dbReference type="InterPro" id="IPR029039">
    <property type="entry name" value="Flavoprotein-like_sf"/>
</dbReference>
<name>A0AAW9NVC1_9BACL</name>
<evidence type="ECO:0000313" key="4">
    <source>
        <dbReference type="EMBL" id="MEC1179825.1"/>
    </source>
</evidence>
<evidence type="ECO:0000256" key="1">
    <source>
        <dbReference type="ARBA" id="ARBA00022630"/>
    </source>
</evidence>
<dbReference type="AlphaFoldDB" id="A0AAW9NVC1"/>